<accession>A0ACB9PGQ6</accession>
<sequence>MDRLNGSARLMIVSDLDFTMVDHHDPENFALLRFNALWEAYYRHNSLLVFSTGRSPTIYGELRKQRPLLTPDITIMSVGTEITYGEAMIPDDSWKQYLDHKWDRGIVTEETAKFPELTLQSETEQRPHKVSFYVEKTKASEVMQALSKNLEKRGMYMSTKTAAEVVLELRNTIFEVLLQYYFVLCQLDVKIIYSNGVALDILPQGAGKGQALAYLLEKLKAEGRGPVKVLVCGDSGNDAELFTVPEVYGVMVSNAHEELLEWYAENARGNPQIMHATGRCAAGIIQAFGNFSLGPHVSPRDVRDSEERNQRILNPGHEVVNFYLFYERWRRGEVENSELYMQNLRTLFNSSANYVHPSGIDQPIHQVIDTLAKLYGDKRETDFWVWVDCVSFAEISRDSWLVRFNKWEISGNELLCCLTKGLMNSKVDAPHELTWMYLHQTWLDGSVPDNDKTWCI</sequence>
<protein>
    <submittedName>
        <fullName evidence="1">Uncharacterized protein</fullName>
    </submittedName>
</protein>
<evidence type="ECO:0000313" key="1">
    <source>
        <dbReference type="EMBL" id="KAI4347730.1"/>
    </source>
</evidence>
<keyword evidence="2" id="KW-1185">Reference proteome</keyword>
<gene>
    <name evidence="1" type="ORF">L6164_008513</name>
</gene>
<reference evidence="1 2" key="1">
    <citation type="journal article" date="2022" name="DNA Res.">
        <title>Chromosomal-level genome assembly of the orchid tree Bauhinia variegata (Leguminosae; Cercidoideae) supports the allotetraploid origin hypothesis of Bauhinia.</title>
        <authorList>
            <person name="Zhong Y."/>
            <person name="Chen Y."/>
            <person name="Zheng D."/>
            <person name="Pang J."/>
            <person name="Liu Y."/>
            <person name="Luo S."/>
            <person name="Meng S."/>
            <person name="Qian L."/>
            <person name="Wei D."/>
            <person name="Dai S."/>
            <person name="Zhou R."/>
        </authorList>
    </citation>
    <scope>NUCLEOTIDE SEQUENCE [LARGE SCALE GENOMIC DNA]</scope>
    <source>
        <strain evidence="1">BV-YZ2020</strain>
    </source>
</reference>
<name>A0ACB9PGQ6_BAUVA</name>
<proteinExistence type="predicted"/>
<organism evidence="1 2">
    <name type="scientific">Bauhinia variegata</name>
    <name type="common">Purple orchid tree</name>
    <name type="synonym">Phanera variegata</name>
    <dbReference type="NCBI Taxonomy" id="167791"/>
    <lineage>
        <taxon>Eukaryota</taxon>
        <taxon>Viridiplantae</taxon>
        <taxon>Streptophyta</taxon>
        <taxon>Embryophyta</taxon>
        <taxon>Tracheophyta</taxon>
        <taxon>Spermatophyta</taxon>
        <taxon>Magnoliopsida</taxon>
        <taxon>eudicotyledons</taxon>
        <taxon>Gunneridae</taxon>
        <taxon>Pentapetalae</taxon>
        <taxon>rosids</taxon>
        <taxon>fabids</taxon>
        <taxon>Fabales</taxon>
        <taxon>Fabaceae</taxon>
        <taxon>Cercidoideae</taxon>
        <taxon>Cercideae</taxon>
        <taxon>Bauhiniinae</taxon>
        <taxon>Bauhinia</taxon>
    </lineage>
</organism>
<comment type="caution">
    <text evidence="1">The sequence shown here is derived from an EMBL/GenBank/DDBJ whole genome shotgun (WGS) entry which is preliminary data.</text>
</comment>
<dbReference type="Proteomes" id="UP000828941">
    <property type="component" value="Chromosome 4"/>
</dbReference>
<dbReference type="EMBL" id="CM039429">
    <property type="protein sequence ID" value="KAI4347730.1"/>
    <property type="molecule type" value="Genomic_DNA"/>
</dbReference>
<evidence type="ECO:0000313" key="2">
    <source>
        <dbReference type="Proteomes" id="UP000828941"/>
    </source>
</evidence>